<feature type="region of interest" description="Disordered" evidence="1">
    <location>
        <begin position="598"/>
        <end position="653"/>
    </location>
</feature>
<proteinExistence type="predicted"/>
<dbReference type="GeneID" id="19309656"/>
<reference evidence="2 3" key="1">
    <citation type="journal article" date="2012" name="Science">
        <title>The Paleozoic origin of enzymatic lignin decomposition reconstructed from 31 fungal genomes.</title>
        <authorList>
            <person name="Floudas D."/>
            <person name="Binder M."/>
            <person name="Riley R."/>
            <person name="Barry K."/>
            <person name="Blanchette R.A."/>
            <person name="Henrissat B."/>
            <person name="Martinez A.T."/>
            <person name="Otillar R."/>
            <person name="Spatafora J.W."/>
            <person name="Yadav J.S."/>
            <person name="Aerts A."/>
            <person name="Benoit I."/>
            <person name="Boyd A."/>
            <person name="Carlson A."/>
            <person name="Copeland A."/>
            <person name="Coutinho P.M."/>
            <person name="de Vries R.P."/>
            <person name="Ferreira P."/>
            <person name="Findley K."/>
            <person name="Foster B."/>
            <person name="Gaskell J."/>
            <person name="Glotzer D."/>
            <person name="Gorecki P."/>
            <person name="Heitman J."/>
            <person name="Hesse C."/>
            <person name="Hori C."/>
            <person name="Igarashi K."/>
            <person name="Jurgens J.A."/>
            <person name="Kallen N."/>
            <person name="Kersten P."/>
            <person name="Kohler A."/>
            <person name="Kuees U."/>
            <person name="Kumar T.K.A."/>
            <person name="Kuo A."/>
            <person name="LaButti K."/>
            <person name="Larrondo L.F."/>
            <person name="Lindquist E."/>
            <person name="Ling A."/>
            <person name="Lombard V."/>
            <person name="Lucas S."/>
            <person name="Lundell T."/>
            <person name="Martin R."/>
            <person name="McLaughlin D.J."/>
            <person name="Morgenstern I."/>
            <person name="Morin E."/>
            <person name="Murat C."/>
            <person name="Nagy L.G."/>
            <person name="Nolan M."/>
            <person name="Ohm R.A."/>
            <person name="Patyshakuliyeva A."/>
            <person name="Rokas A."/>
            <person name="Ruiz-Duenas F.J."/>
            <person name="Sabat G."/>
            <person name="Salamov A."/>
            <person name="Samejima M."/>
            <person name="Schmutz J."/>
            <person name="Slot J.C."/>
            <person name="St John F."/>
            <person name="Stenlid J."/>
            <person name="Sun H."/>
            <person name="Sun S."/>
            <person name="Syed K."/>
            <person name="Tsang A."/>
            <person name="Wiebenga A."/>
            <person name="Young D."/>
            <person name="Pisabarro A."/>
            <person name="Eastwood D.C."/>
            <person name="Martin F."/>
            <person name="Cullen D."/>
            <person name="Grigoriev I.V."/>
            <person name="Hibbett D.S."/>
        </authorList>
    </citation>
    <scope>NUCLEOTIDE SEQUENCE [LARGE SCALE GENOMIC DNA]</scope>
    <source>
        <strain evidence="2 3">ATCC 11539</strain>
    </source>
</reference>
<dbReference type="OrthoDB" id="2668963at2759"/>
<sequence>MVGRPQSQSRKAQLAREEHDPVMDRAIDSYRAELDKTDPEKKKSLRTICEETLQVYFEETGHTVTLNHKTLSNLVNGGWRLAEFNASKSWLTPAEVDQVAARGFPLSHRRLCEHVNEICQAKYGDSWRPEGLGDNWTHRFVEKHSDWLAMYKPHALDASRARAVNPHATAEYYRLLEELQTTGDYGWPILDENTYGVDESGFQSGLGQSNERAIGGRGKKVQHEQRDGNRENVTVIVTICADGSSDKPSPTVIFKGSCFQSNWCQDNPTNASYAPFYITHCLQGLDVAFFSLLKDCWNEEQAKWERQKGRKVTKENFLLVYGNAHLHALTQELVRTAFCKTGVAPFNPKVITPEMMAPSLETSTQPILPIAPATPIHAVSKLIRAATAPAKDGSAGVNQPGLTMTPIREALTKLEESSAQFLVTSSPVRSDQELPQLPICPVSPIRHQGHSPYQVLLDAEPQTERERLLQLALQASEARAEAHKQHVLSLQAAAVLHTQYLSRVRAELQAQKEKKAKGKGFKLMGDGMPKVLTNDDFIEKVKERDRLLDAIADEKEARKQARDEYQLQMAEWRNEEDARKARNDAKTAEYRKRLAEYKAESEKARREKRRIQLKKPSRGPLEKAKAKPKLNAQSNALADVSEGDATGSEDEDD</sequence>
<dbReference type="Proteomes" id="UP000030669">
    <property type="component" value="Unassembled WGS sequence"/>
</dbReference>
<feature type="region of interest" description="Disordered" evidence="1">
    <location>
        <begin position="206"/>
        <end position="227"/>
    </location>
</feature>
<dbReference type="OMA" id="GMEMTTR"/>
<keyword evidence="3" id="KW-1185">Reference proteome</keyword>
<evidence type="ECO:0000256" key="1">
    <source>
        <dbReference type="SAM" id="MobiDB-lite"/>
    </source>
</evidence>
<dbReference type="EMBL" id="KB469305">
    <property type="protein sequence ID" value="EPQ53839.1"/>
    <property type="molecule type" value="Genomic_DNA"/>
</dbReference>
<evidence type="ECO:0000313" key="2">
    <source>
        <dbReference type="EMBL" id="EPQ53839.1"/>
    </source>
</evidence>
<evidence type="ECO:0008006" key="4">
    <source>
        <dbReference type="Google" id="ProtNLM"/>
    </source>
</evidence>
<feature type="region of interest" description="Disordered" evidence="1">
    <location>
        <begin position="1"/>
        <end position="22"/>
    </location>
</feature>
<dbReference type="HOGENOM" id="CLU_025150_0_0_1"/>
<feature type="compositionally biased region" description="Basic residues" evidence="1">
    <location>
        <begin position="606"/>
        <end position="617"/>
    </location>
</feature>
<dbReference type="KEGG" id="gtr:GLOTRDRAFT_94965"/>
<feature type="compositionally biased region" description="Polar residues" evidence="1">
    <location>
        <begin position="1"/>
        <end position="11"/>
    </location>
</feature>
<accession>S7RM97</accession>
<organism evidence="2 3">
    <name type="scientific">Gloeophyllum trabeum (strain ATCC 11539 / FP-39264 / Madison 617)</name>
    <name type="common">Brown rot fungus</name>
    <dbReference type="NCBI Taxonomy" id="670483"/>
    <lineage>
        <taxon>Eukaryota</taxon>
        <taxon>Fungi</taxon>
        <taxon>Dikarya</taxon>
        <taxon>Basidiomycota</taxon>
        <taxon>Agaricomycotina</taxon>
        <taxon>Agaricomycetes</taxon>
        <taxon>Gloeophyllales</taxon>
        <taxon>Gloeophyllaceae</taxon>
        <taxon>Gloeophyllum</taxon>
    </lineage>
</organism>
<evidence type="ECO:0000313" key="3">
    <source>
        <dbReference type="Proteomes" id="UP000030669"/>
    </source>
</evidence>
<name>S7RM97_GLOTA</name>
<dbReference type="AlphaFoldDB" id="S7RM97"/>
<gene>
    <name evidence="2" type="ORF">GLOTRDRAFT_94965</name>
</gene>
<dbReference type="eggNOG" id="KOG3105">
    <property type="taxonomic scope" value="Eukaryota"/>
</dbReference>
<protein>
    <recommendedName>
        <fullName evidence="4">DDE-1 domain-containing protein</fullName>
    </recommendedName>
</protein>
<dbReference type="RefSeq" id="XP_007868115.1">
    <property type="nucleotide sequence ID" value="XM_007869924.1"/>
</dbReference>